<feature type="repeat" description="ANK" evidence="3">
    <location>
        <begin position="1"/>
        <end position="30"/>
    </location>
</feature>
<evidence type="ECO:0000256" key="2">
    <source>
        <dbReference type="ARBA" id="ARBA00023043"/>
    </source>
</evidence>
<reference evidence="4" key="1">
    <citation type="submission" date="2023-07" db="EMBL/GenBank/DDBJ databases">
        <title>Chromosome-level genome assembly of Artemia franciscana.</title>
        <authorList>
            <person name="Jo E."/>
        </authorList>
    </citation>
    <scope>NUCLEOTIDE SEQUENCE</scope>
    <source>
        <tissue evidence="4">Whole body</tissue>
    </source>
</reference>
<evidence type="ECO:0000313" key="5">
    <source>
        <dbReference type="Proteomes" id="UP001187531"/>
    </source>
</evidence>
<keyword evidence="2 3" id="KW-0040">ANK repeat</keyword>
<comment type="caution">
    <text evidence="4">The sequence shown here is derived from an EMBL/GenBank/DDBJ whole genome shotgun (WGS) entry which is preliminary data.</text>
</comment>
<dbReference type="Proteomes" id="UP001187531">
    <property type="component" value="Unassembled WGS sequence"/>
</dbReference>
<name>A0AA88LA57_ARTSF</name>
<dbReference type="SMART" id="SM00248">
    <property type="entry name" value="ANK"/>
    <property type="match status" value="3"/>
</dbReference>
<dbReference type="Gene3D" id="1.25.40.20">
    <property type="entry name" value="Ankyrin repeat-containing domain"/>
    <property type="match status" value="2"/>
</dbReference>
<dbReference type="InterPro" id="IPR002110">
    <property type="entry name" value="Ankyrin_rpt"/>
</dbReference>
<dbReference type="AlphaFoldDB" id="A0AA88LA57"/>
<evidence type="ECO:0000256" key="1">
    <source>
        <dbReference type="ARBA" id="ARBA00022737"/>
    </source>
</evidence>
<dbReference type="Pfam" id="PF12796">
    <property type="entry name" value="Ank_2"/>
    <property type="match status" value="1"/>
</dbReference>
<proteinExistence type="predicted"/>
<organism evidence="4 5">
    <name type="scientific">Artemia franciscana</name>
    <name type="common">Brine shrimp</name>
    <name type="synonym">Artemia sanfranciscana</name>
    <dbReference type="NCBI Taxonomy" id="6661"/>
    <lineage>
        <taxon>Eukaryota</taxon>
        <taxon>Metazoa</taxon>
        <taxon>Ecdysozoa</taxon>
        <taxon>Arthropoda</taxon>
        <taxon>Crustacea</taxon>
        <taxon>Branchiopoda</taxon>
        <taxon>Anostraca</taxon>
        <taxon>Artemiidae</taxon>
        <taxon>Artemia</taxon>
    </lineage>
</organism>
<dbReference type="PROSITE" id="PS50088">
    <property type="entry name" value="ANK_REPEAT"/>
    <property type="match status" value="3"/>
</dbReference>
<keyword evidence="1" id="KW-0677">Repeat</keyword>
<evidence type="ECO:0000313" key="4">
    <source>
        <dbReference type="EMBL" id="KAK2722862.1"/>
    </source>
</evidence>
<sequence length="121" mass="13167">MPLCLSSLTGNVDICTMLLSKGANVNVKKNDGISALHIATQNHHGNIVKLLLKYVVRVNSQDNDGRTDLHSTFYNGCNEAVEEVANLLISYEADINAQDENGKTPLIVLIINGEFYGNHGN</sequence>
<dbReference type="PANTHER" id="PTHR24198:SF165">
    <property type="entry name" value="ANKYRIN REPEAT-CONTAINING PROTEIN-RELATED"/>
    <property type="match status" value="1"/>
</dbReference>
<keyword evidence="5" id="KW-1185">Reference proteome</keyword>
<dbReference type="PROSITE" id="PS50297">
    <property type="entry name" value="ANK_REP_REGION"/>
    <property type="match status" value="2"/>
</dbReference>
<dbReference type="InterPro" id="IPR036770">
    <property type="entry name" value="Ankyrin_rpt-contain_sf"/>
</dbReference>
<feature type="repeat" description="ANK" evidence="3">
    <location>
        <begin position="31"/>
        <end position="63"/>
    </location>
</feature>
<dbReference type="EMBL" id="JAVRJZ010000005">
    <property type="protein sequence ID" value="KAK2722862.1"/>
    <property type="molecule type" value="Genomic_DNA"/>
</dbReference>
<dbReference type="SUPFAM" id="SSF48403">
    <property type="entry name" value="Ankyrin repeat"/>
    <property type="match status" value="1"/>
</dbReference>
<protein>
    <submittedName>
        <fullName evidence="4">Uncharacterized protein</fullName>
    </submittedName>
</protein>
<accession>A0AA88LA57</accession>
<gene>
    <name evidence="4" type="ORF">QYM36_003158</name>
</gene>
<dbReference type="GO" id="GO:0005737">
    <property type="term" value="C:cytoplasm"/>
    <property type="evidence" value="ECO:0007669"/>
    <property type="project" value="TreeGrafter"/>
</dbReference>
<evidence type="ECO:0000256" key="3">
    <source>
        <dbReference type="PROSITE-ProRule" id="PRU00023"/>
    </source>
</evidence>
<dbReference type="PANTHER" id="PTHR24198">
    <property type="entry name" value="ANKYRIN REPEAT AND PROTEIN KINASE DOMAIN-CONTAINING PROTEIN"/>
    <property type="match status" value="1"/>
</dbReference>
<feature type="repeat" description="ANK" evidence="3">
    <location>
        <begin position="64"/>
        <end position="100"/>
    </location>
</feature>